<gene>
    <name evidence="2" type="ORF">SAMN02745941_02776</name>
</gene>
<dbReference type="InterPro" id="IPR043472">
    <property type="entry name" value="Macro_dom-like"/>
</dbReference>
<accession>A0A1M5ZC92</accession>
<dbReference type="Proteomes" id="UP000184241">
    <property type="component" value="Unassembled WGS sequence"/>
</dbReference>
<name>A0A1M5ZC92_9CLOT</name>
<dbReference type="SUPFAM" id="SSF52949">
    <property type="entry name" value="Macro domain-like"/>
    <property type="match status" value="1"/>
</dbReference>
<evidence type="ECO:0000313" key="2">
    <source>
        <dbReference type="EMBL" id="SHI21836.1"/>
    </source>
</evidence>
<dbReference type="AlphaFoldDB" id="A0A1M5ZC92"/>
<dbReference type="Pfam" id="PF01661">
    <property type="entry name" value="Macro"/>
    <property type="match status" value="1"/>
</dbReference>
<dbReference type="InterPro" id="IPR002589">
    <property type="entry name" value="Macro_dom"/>
</dbReference>
<dbReference type="SMART" id="SM00506">
    <property type="entry name" value="A1pp"/>
    <property type="match status" value="1"/>
</dbReference>
<evidence type="ECO:0000313" key="3">
    <source>
        <dbReference type="Proteomes" id="UP000184241"/>
    </source>
</evidence>
<dbReference type="PANTHER" id="PTHR11106">
    <property type="entry name" value="GANGLIOSIDE INDUCED DIFFERENTIATION ASSOCIATED PROTEIN 2-RELATED"/>
    <property type="match status" value="1"/>
</dbReference>
<reference evidence="2 3" key="1">
    <citation type="submission" date="2016-11" db="EMBL/GenBank/DDBJ databases">
        <authorList>
            <person name="Jaros S."/>
            <person name="Januszkiewicz K."/>
            <person name="Wedrychowicz H."/>
        </authorList>
    </citation>
    <scope>NUCLEOTIDE SEQUENCE [LARGE SCALE GENOMIC DNA]</scope>
    <source>
        <strain evidence="2 3">DSM 6191</strain>
    </source>
</reference>
<organism evidence="2 3">
    <name type="scientific">Clostridium intestinale DSM 6191</name>
    <dbReference type="NCBI Taxonomy" id="1121320"/>
    <lineage>
        <taxon>Bacteria</taxon>
        <taxon>Bacillati</taxon>
        <taxon>Bacillota</taxon>
        <taxon>Clostridia</taxon>
        <taxon>Eubacteriales</taxon>
        <taxon>Clostridiaceae</taxon>
        <taxon>Clostridium</taxon>
    </lineage>
</organism>
<dbReference type="PANTHER" id="PTHR11106:SF27">
    <property type="entry name" value="MACRO DOMAIN-CONTAINING PROTEIN"/>
    <property type="match status" value="1"/>
</dbReference>
<sequence length="220" mass="24859">MGKLKLILGDITKENYTAIINNANSSLLGGGGIDGVIHRTCGDSLLKECKSLEGCKSGYAKITKSYNLADNGIYWIIHMVNPIWQGGTHNEHTILRNAYKNALGLCIDYKDIYLKQTLEAIERQQRRLHENRFSHLVKDLTLSTQDYIDKHPIKNIAIPFMNSGVYCFPVEEMAFIALEEVKIFLDSHIGIEEIAIVCPDQKNFSILQDISKEIFQSVKI</sequence>
<protein>
    <submittedName>
        <fullName evidence="2">O-acetyl-ADP-ribose deacetylase (Regulator of RNase III), contains Macro domain</fullName>
    </submittedName>
</protein>
<feature type="domain" description="Macro" evidence="1">
    <location>
        <begin position="1"/>
        <end position="215"/>
    </location>
</feature>
<evidence type="ECO:0000259" key="1">
    <source>
        <dbReference type="PROSITE" id="PS51154"/>
    </source>
</evidence>
<dbReference type="PROSITE" id="PS51154">
    <property type="entry name" value="MACRO"/>
    <property type="match status" value="1"/>
</dbReference>
<dbReference type="Gene3D" id="3.40.220.10">
    <property type="entry name" value="Leucine Aminopeptidase, subunit E, domain 1"/>
    <property type="match status" value="1"/>
</dbReference>
<dbReference type="RefSeq" id="WP_073020295.1">
    <property type="nucleotide sequence ID" value="NZ_FQXU01000008.1"/>
</dbReference>
<proteinExistence type="predicted"/>
<dbReference type="EMBL" id="FQXU01000008">
    <property type="protein sequence ID" value="SHI21836.1"/>
    <property type="molecule type" value="Genomic_DNA"/>
</dbReference>